<dbReference type="KEGG" id="meso:BSQ44_11485"/>
<reference evidence="3" key="1">
    <citation type="submission" date="2016-11" db="EMBL/GenBank/DDBJ databases">
        <title>Mesorhizobium oceanicum sp. nov., isolated from deep seawater in South China Sea.</title>
        <authorList>
            <person name="Fu G.-Y."/>
        </authorList>
    </citation>
    <scope>NUCLEOTIDE SEQUENCE [LARGE SCALE GENOMIC DNA]</scope>
    <source>
        <strain evidence="3">B7</strain>
    </source>
</reference>
<protein>
    <recommendedName>
        <fullName evidence="4">DUF1353 domain-containing protein</fullName>
    </recommendedName>
</protein>
<dbReference type="EMBL" id="CP018171">
    <property type="protein sequence ID" value="APH71913.1"/>
    <property type="molecule type" value="Genomic_DNA"/>
</dbReference>
<sequence>MAAQFIGTVSVIWLEQPGEDRDMKLTKAFTFVDAAGLKWTVKKDAVINGASIPRIFWTTFGPPFVGEYRRASVVHDYFCDVRTRSAEATHHMFYEACVAGGVGVLKAKTMYTMVKTFGPNWKTLSSPLAINGLEVLSRGQEVTVYRAMADDEFARLEKWVEESNPSIEEIDAEIERRSREMPVLPPEDERPAAAVM</sequence>
<organism evidence="2 3">
    <name type="scientific">Aquibium oceanicum</name>
    <dbReference type="NCBI Taxonomy" id="1670800"/>
    <lineage>
        <taxon>Bacteria</taxon>
        <taxon>Pseudomonadati</taxon>
        <taxon>Pseudomonadota</taxon>
        <taxon>Alphaproteobacteria</taxon>
        <taxon>Hyphomicrobiales</taxon>
        <taxon>Phyllobacteriaceae</taxon>
        <taxon>Aquibium</taxon>
    </lineage>
</organism>
<dbReference type="RefSeq" id="WP_072604168.1">
    <property type="nucleotide sequence ID" value="NZ_CP018171.1"/>
</dbReference>
<dbReference type="OrthoDB" id="7860705at2"/>
<dbReference type="STRING" id="1670800.BSQ44_11485"/>
<keyword evidence="3" id="KW-1185">Reference proteome</keyword>
<evidence type="ECO:0000256" key="1">
    <source>
        <dbReference type="SAM" id="MobiDB-lite"/>
    </source>
</evidence>
<proteinExistence type="predicted"/>
<name>A0A1L3SR69_9HYPH</name>
<evidence type="ECO:0000313" key="2">
    <source>
        <dbReference type="EMBL" id="APH71913.1"/>
    </source>
</evidence>
<dbReference type="Pfam" id="PF07087">
    <property type="entry name" value="DUF1353"/>
    <property type="match status" value="1"/>
</dbReference>
<gene>
    <name evidence="2" type="ORF">BSQ44_11485</name>
</gene>
<evidence type="ECO:0000313" key="3">
    <source>
        <dbReference type="Proteomes" id="UP000182840"/>
    </source>
</evidence>
<feature type="region of interest" description="Disordered" evidence="1">
    <location>
        <begin position="177"/>
        <end position="196"/>
    </location>
</feature>
<accession>A0A1L3SR69</accession>
<dbReference type="AlphaFoldDB" id="A0A1L3SR69"/>
<dbReference type="InterPro" id="IPR010767">
    <property type="entry name" value="Phage_CGC-2007_Cje0229"/>
</dbReference>
<dbReference type="Proteomes" id="UP000182840">
    <property type="component" value="Chromosome"/>
</dbReference>
<feature type="compositionally biased region" description="Basic and acidic residues" evidence="1">
    <location>
        <begin position="187"/>
        <end position="196"/>
    </location>
</feature>
<evidence type="ECO:0008006" key="4">
    <source>
        <dbReference type="Google" id="ProtNLM"/>
    </source>
</evidence>